<dbReference type="GO" id="GO:0005874">
    <property type="term" value="C:microtubule"/>
    <property type="evidence" value="ECO:0007669"/>
    <property type="project" value="UniProtKB-KW"/>
</dbReference>
<dbReference type="GO" id="GO:0005871">
    <property type="term" value="C:kinesin complex"/>
    <property type="evidence" value="ECO:0007669"/>
    <property type="project" value="InterPro"/>
</dbReference>
<reference evidence="15" key="1">
    <citation type="submission" date="2019-02" db="EMBL/GenBank/DDBJ databases">
        <authorList>
            <person name="Gruber-Vodicka R. H."/>
            <person name="Seah K. B. B."/>
        </authorList>
    </citation>
    <scope>NUCLEOTIDE SEQUENCE</scope>
    <source>
        <strain evidence="14">BECK_DK161</strain>
        <strain evidence="15">BECK_DK47</strain>
    </source>
</reference>
<evidence type="ECO:0000256" key="10">
    <source>
        <dbReference type="SAM" id="Coils"/>
    </source>
</evidence>
<proteinExistence type="inferred from homology"/>
<keyword evidence="4" id="KW-0493">Microtubule</keyword>
<dbReference type="PANTHER" id="PTHR45783:SF3">
    <property type="entry name" value="KINESIN LIGHT CHAIN"/>
    <property type="match status" value="1"/>
</dbReference>
<feature type="region of interest" description="Disordered" evidence="11">
    <location>
        <begin position="864"/>
        <end position="888"/>
    </location>
</feature>
<evidence type="ECO:0000313" key="14">
    <source>
        <dbReference type="EMBL" id="VFJ60188.1"/>
    </source>
</evidence>
<dbReference type="GO" id="GO:0019894">
    <property type="term" value="F:kinesin binding"/>
    <property type="evidence" value="ECO:0007669"/>
    <property type="project" value="TreeGrafter"/>
</dbReference>
<keyword evidence="3" id="KW-0963">Cytoplasm</keyword>
<dbReference type="Gene3D" id="1.25.40.10">
    <property type="entry name" value="Tetratricopeptide repeat domain"/>
    <property type="match status" value="3"/>
</dbReference>
<feature type="chain" id="PRO_5033822911" evidence="12">
    <location>
        <begin position="22"/>
        <end position="1111"/>
    </location>
</feature>
<keyword evidence="5" id="KW-0677">Repeat</keyword>
<keyword evidence="7 10" id="KW-0175">Coiled coil</keyword>
<feature type="coiled-coil region" evidence="10">
    <location>
        <begin position="637"/>
        <end position="694"/>
    </location>
</feature>
<dbReference type="GO" id="GO:0007018">
    <property type="term" value="P:microtubule-based movement"/>
    <property type="evidence" value="ECO:0007669"/>
    <property type="project" value="TreeGrafter"/>
</dbReference>
<organism evidence="15">
    <name type="scientific">Candidatus Kentrum sp. DK</name>
    <dbReference type="NCBI Taxonomy" id="2126562"/>
    <lineage>
        <taxon>Bacteria</taxon>
        <taxon>Pseudomonadati</taxon>
        <taxon>Pseudomonadota</taxon>
        <taxon>Gammaproteobacteria</taxon>
        <taxon>Candidatus Kentrum</taxon>
    </lineage>
</organism>
<protein>
    <submittedName>
        <fullName evidence="15">Tetratricopeptide repeat-containing protein</fullName>
    </submittedName>
</protein>
<dbReference type="Pfam" id="PF13424">
    <property type="entry name" value="TPR_12"/>
    <property type="match status" value="5"/>
</dbReference>
<evidence type="ECO:0000256" key="5">
    <source>
        <dbReference type="ARBA" id="ARBA00022737"/>
    </source>
</evidence>
<dbReference type="InterPro" id="IPR011990">
    <property type="entry name" value="TPR-like_helical_dom_sf"/>
</dbReference>
<evidence type="ECO:0000256" key="12">
    <source>
        <dbReference type="SAM" id="SignalP"/>
    </source>
</evidence>
<gene>
    <name evidence="15" type="ORF">BECKDK2373B_GA0170837_11005</name>
    <name evidence="14" type="ORF">BECKDK2373C_GA0170839_10791</name>
</gene>
<evidence type="ECO:0000256" key="1">
    <source>
        <dbReference type="ARBA" id="ARBA00004245"/>
    </source>
</evidence>
<dbReference type="SUPFAM" id="SSF48452">
    <property type="entry name" value="TPR-like"/>
    <property type="match status" value="4"/>
</dbReference>
<dbReference type="InterPro" id="IPR002151">
    <property type="entry name" value="Kinesin_light"/>
</dbReference>
<dbReference type="EMBL" id="CAADEY010000079">
    <property type="protein sequence ID" value="VFJ60188.1"/>
    <property type="molecule type" value="Genomic_DNA"/>
</dbReference>
<dbReference type="EMBL" id="CAADEX010000100">
    <property type="protein sequence ID" value="VFJ61298.1"/>
    <property type="molecule type" value="Genomic_DNA"/>
</dbReference>
<evidence type="ECO:0000256" key="2">
    <source>
        <dbReference type="ARBA" id="ARBA00009622"/>
    </source>
</evidence>
<comment type="similarity">
    <text evidence="2">Belongs to the kinesin light chain family.</text>
</comment>
<evidence type="ECO:0000256" key="11">
    <source>
        <dbReference type="SAM" id="MobiDB-lite"/>
    </source>
</evidence>
<evidence type="ECO:0000256" key="8">
    <source>
        <dbReference type="ARBA" id="ARBA00023175"/>
    </source>
</evidence>
<dbReference type="GO" id="GO:0005737">
    <property type="term" value="C:cytoplasm"/>
    <property type="evidence" value="ECO:0007669"/>
    <property type="project" value="TreeGrafter"/>
</dbReference>
<feature type="signal peptide" evidence="12">
    <location>
        <begin position="1"/>
        <end position="21"/>
    </location>
</feature>
<keyword evidence="9" id="KW-0206">Cytoskeleton</keyword>
<dbReference type="InterPro" id="IPR019734">
    <property type="entry name" value="TPR_rpt"/>
</dbReference>
<evidence type="ECO:0000256" key="3">
    <source>
        <dbReference type="ARBA" id="ARBA00022490"/>
    </source>
</evidence>
<evidence type="ECO:0000256" key="7">
    <source>
        <dbReference type="ARBA" id="ARBA00023054"/>
    </source>
</evidence>
<keyword evidence="12" id="KW-0732">Signal</keyword>
<name>A0A450T3Z2_9GAMM</name>
<comment type="subcellular location">
    <subcellularLocation>
        <location evidence="1">Cytoplasm</location>
        <location evidence="1">Cytoskeleton</location>
    </subcellularLocation>
</comment>
<evidence type="ECO:0000256" key="9">
    <source>
        <dbReference type="ARBA" id="ARBA00023212"/>
    </source>
</evidence>
<dbReference type="Pfam" id="PF12770">
    <property type="entry name" value="CHAT"/>
    <property type="match status" value="1"/>
</dbReference>
<keyword evidence="8" id="KW-0505">Motor protein</keyword>
<dbReference type="PRINTS" id="PR00381">
    <property type="entry name" value="KINESINLIGHT"/>
</dbReference>
<accession>A0A450T3Z2</accession>
<evidence type="ECO:0000256" key="6">
    <source>
        <dbReference type="ARBA" id="ARBA00022803"/>
    </source>
</evidence>
<evidence type="ECO:0000259" key="13">
    <source>
        <dbReference type="Pfam" id="PF12770"/>
    </source>
</evidence>
<evidence type="ECO:0000256" key="4">
    <source>
        <dbReference type="ARBA" id="ARBA00022701"/>
    </source>
</evidence>
<dbReference type="AlphaFoldDB" id="A0A450T3Z2"/>
<feature type="domain" description="CHAT" evidence="13">
    <location>
        <begin position="774"/>
        <end position="1110"/>
    </location>
</feature>
<evidence type="ECO:0000313" key="15">
    <source>
        <dbReference type="EMBL" id="VFJ61298.1"/>
    </source>
</evidence>
<dbReference type="InterPro" id="IPR024983">
    <property type="entry name" value="CHAT_dom"/>
</dbReference>
<sequence length="1111" mass="123835">MTLKVLAAVLLILAVTFPNFANIIPPVSAEGEIASSITNPIVERVIQEIREETGGEPDMETVVDKLNEITADLYGKGKYPLGEQLARRTLELANRELGENHPSTLTSLSNLASLYFSQGRYGKAEQLYARAFASYERVLGAEHPATLVTINNLAALYQLQGRHEEAEPLHVRALKISERVLGAEHPNTLKTLNNLAGLYRAQGQYGEAEPLIVRVLETSERVLGTEHLDTLRSLNNLAELYRAQGRYVKAEPLHLRAFASYERVLGVGHPDTLTSLGNLALLYYQQGHYGEAEPLYVRTLEGRERVLGTEHPDTLLSLNNLATLYESQGRYGKAEPLLVRILENREQVLGVEHPDTLLSLNNLALLYYRQGRYAEAEPLYVRALESYKRVLGAEHPLALTSLNGLASLYTAQGRYAEAEPLFVRALENYERIVGVEHSDTLRSLNNLAELYKVQGRYGDAEPLVVRALEGRERALGAEHPETLGSLNNLAELYRAQARHREAESLFFQTLENYERVLGAEHPDTLGTQLNLIVAYIKNQKIPLALRELRRMDSRLQGFVGAQLDSTLSEQVRRQWLRSESALQHAVFTLAVAEFVPEDVRMQALELAADVLLRWKRLAGEADALVARLARVGTDPQIRELAGKLARERAELSRLMNLPEDKYDRKAVERTLAGVEELEVRLAGLSRSYQEHRARRRVDWRQVRAAMPGKSALLSLRVFSPLDFKTGEAGELRLLGMVIPAESGDGADILIKDLGPMSTVAEGFARLRTTESRNAAAKFYATLFGKLDAELAEYQHLYIAPDGILDLVAFSRLVLPDGRYWTQRQVLHQVRTGRDLLPREPVQGMETGGLLAIGGVDYEHYSSSTSATAGKASRNKAGKGASPETDTGSELLAMNARLRSERGGFLALNHTDLEVMAIGQFARAQRWGEADIWLGEEANEAKLKKLVRSPRVLHMATHGFFLEQKTPNTQRPMALSGLALAGANRALEGKLGPDGEDGILYAMEARDLNLQGTELVTLSACNTGKGEVDYSEGVYGLTRAFRIAGARNIMMTLWPVDDALGAEFMKEFYVEWLARPNQSPAEVLHRTRLVWINSEDERRRDPRYWAPYVLVE</sequence>
<dbReference type="PANTHER" id="PTHR45783">
    <property type="entry name" value="KINESIN LIGHT CHAIN"/>
    <property type="match status" value="1"/>
</dbReference>
<dbReference type="Pfam" id="PF13374">
    <property type="entry name" value="TPR_10"/>
    <property type="match status" value="1"/>
</dbReference>
<keyword evidence="6" id="KW-0802">TPR repeat</keyword>
<dbReference type="SMART" id="SM00028">
    <property type="entry name" value="TPR"/>
    <property type="match status" value="10"/>
</dbReference>